<keyword evidence="2" id="KW-0723">Serine/threonine-protein kinase</keyword>
<dbReference type="PANTHER" id="PTHR43289:SF6">
    <property type="entry name" value="SERINE_THREONINE-PROTEIN KINASE NEKL-3"/>
    <property type="match status" value="1"/>
</dbReference>
<dbReference type="OrthoDB" id="5181219at2"/>
<evidence type="ECO:0000256" key="2">
    <source>
        <dbReference type="ARBA" id="ARBA00022527"/>
    </source>
</evidence>
<sequence length="498" mass="53300">MTPPDEPATRGEYVLPPPVATGEFVGPPDDLDRYELIGPGIAGGEGVTWRARYHGQLKEPLPLAVKALRPPPGTGDDWPSDADRVRWQDQAALLRHLHLDHVVRLYEIFSGPAQHPAGAGDDATRRTAYLVMEWVDGPTLHELCADQPATGSTIEQRMAFVGQAATVLRELASTTRAAGNPSLHRDVKPGNCIINGARGLVLVDVSTLRLVNDSFDPVGLHTPAYTAPEVLAAPHLPRMPATDVYSLGALAYFCVTGEDPPPGAADRERLEAGLLATGVRDPQALTRHIMATMDPNAARRPADLAAWRRDLLALSRRARPRRRGPIYLAAAAAALTASVTVLNWPDPPRGERTGQTLPTPAVSTASALGAIVAPRDGSNVEQCAYLSGTAAPQPGMTLVLAMRNLSNGDPTRYVETVYDWDDPAKLANWRGAQYFGQGNDTVGQDYEVQLIAVGVDETRRWTESVDNTGDALAASGTVVAAVRLHRVTGLVPNNCEGD</sequence>
<dbReference type="EMBL" id="FZPH01000015">
    <property type="protein sequence ID" value="SNT63725.1"/>
    <property type="molecule type" value="Genomic_DNA"/>
</dbReference>
<keyword evidence="5 9" id="KW-0418">Kinase</keyword>
<name>A0A239P9S9_9ACTN</name>
<accession>A0A239P9S9</accession>
<proteinExistence type="predicted"/>
<keyword evidence="10" id="KW-1185">Reference proteome</keyword>
<dbReference type="PROSITE" id="PS50011">
    <property type="entry name" value="PROTEIN_KINASE_DOM"/>
    <property type="match status" value="1"/>
</dbReference>
<keyword evidence="3" id="KW-0808">Transferase</keyword>
<evidence type="ECO:0000259" key="8">
    <source>
        <dbReference type="PROSITE" id="PS50011"/>
    </source>
</evidence>
<evidence type="ECO:0000256" key="5">
    <source>
        <dbReference type="ARBA" id="ARBA00022777"/>
    </source>
</evidence>
<keyword evidence="6" id="KW-0067">ATP-binding</keyword>
<dbReference type="RefSeq" id="WP_089254161.1">
    <property type="nucleotide sequence ID" value="NZ_FZPH01000015.1"/>
</dbReference>
<dbReference type="SMART" id="SM00220">
    <property type="entry name" value="S_TKc"/>
    <property type="match status" value="1"/>
</dbReference>
<evidence type="ECO:0000256" key="6">
    <source>
        <dbReference type="ARBA" id="ARBA00022840"/>
    </source>
</evidence>
<gene>
    <name evidence="9" type="ORF">SAMN05421812_115202</name>
</gene>
<dbReference type="EC" id="2.7.11.1" evidence="1"/>
<dbReference type="SUPFAM" id="SSF56112">
    <property type="entry name" value="Protein kinase-like (PK-like)"/>
    <property type="match status" value="1"/>
</dbReference>
<dbReference type="InterPro" id="IPR000719">
    <property type="entry name" value="Prot_kinase_dom"/>
</dbReference>
<dbReference type="Pfam" id="PF00069">
    <property type="entry name" value="Pkinase"/>
    <property type="match status" value="1"/>
</dbReference>
<evidence type="ECO:0000256" key="1">
    <source>
        <dbReference type="ARBA" id="ARBA00012513"/>
    </source>
</evidence>
<evidence type="ECO:0000256" key="4">
    <source>
        <dbReference type="ARBA" id="ARBA00022741"/>
    </source>
</evidence>
<reference evidence="9 10" key="1">
    <citation type="submission" date="2017-06" db="EMBL/GenBank/DDBJ databases">
        <authorList>
            <person name="Kim H.J."/>
            <person name="Triplett B.A."/>
        </authorList>
    </citation>
    <scope>NUCLEOTIDE SEQUENCE [LARGE SCALE GENOMIC DNA]</scope>
    <source>
        <strain evidence="9 10">CGMCC 4.5593</strain>
    </source>
</reference>
<evidence type="ECO:0000256" key="7">
    <source>
        <dbReference type="SAM" id="MobiDB-lite"/>
    </source>
</evidence>
<dbReference type="GO" id="GO:0004674">
    <property type="term" value="F:protein serine/threonine kinase activity"/>
    <property type="evidence" value="ECO:0007669"/>
    <property type="project" value="UniProtKB-KW"/>
</dbReference>
<organism evidence="9 10">
    <name type="scientific">Asanoa hainanensis</name>
    <dbReference type="NCBI Taxonomy" id="560556"/>
    <lineage>
        <taxon>Bacteria</taxon>
        <taxon>Bacillati</taxon>
        <taxon>Actinomycetota</taxon>
        <taxon>Actinomycetes</taxon>
        <taxon>Micromonosporales</taxon>
        <taxon>Micromonosporaceae</taxon>
        <taxon>Asanoa</taxon>
    </lineage>
</organism>
<dbReference type="AlphaFoldDB" id="A0A239P9S9"/>
<evidence type="ECO:0000313" key="10">
    <source>
        <dbReference type="Proteomes" id="UP000198362"/>
    </source>
</evidence>
<feature type="domain" description="Protein kinase" evidence="8">
    <location>
        <begin position="34"/>
        <end position="312"/>
    </location>
</feature>
<dbReference type="InterPro" id="IPR011009">
    <property type="entry name" value="Kinase-like_dom_sf"/>
</dbReference>
<feature type="region of interest" description="Disordered" evidence="7">
    <location>
        <begin position="1"/>
        <end position="28"/>
    </location>
</feature>
<evidence type="ECO:0000256" key="3">
    <source>
        <dbReference type="ARBA" id="ARBA00022679"/>
    </source>
</evidence>
<dbReference type="GO" id="GO:0005524">
    <property type="term" value="F:ATP binding"/>
    <property type="evidence" value="ECO:0007669"/>
    <property type="project" value="UniProtKB-KW"/>
</dbReference>
<evidence type="ECO:0000313" key="9">
    <source>
        <dbReference type="EMBL" id="SNT63725.1"/>
    </source>
</evidence>
<keyword evidence="4" id="KW-0547">Nucleotide-binding</keyword>
<dbReference type="PANTHER" id="PTHR43289">
    <property type="entry name" value="MITOGEN-ACTIVATED PROTEIN KINASE KINASE KINASE 20-RELATED"/>
    <property type="match status" value="1"/>
</dbReference>
<dbReference type="Proteomes" id="UP000198362">
    <property type="component" value="Unassembled WGS sequence"/>
</dbReference>
<dbReference type="Gene3D" id="1.10.510.10">
    <property type="entry name" value="Transferase(Phosphotransferase) domain 1"/>
    <property type="match status" value="1"/>
</dbReference>
<protein>
    <recommendedName>
        <fullName evidence="1">non-specific serine/threonine protein kinase</fullName>
        <ecNumber evidence="1">2.7.11.1</ecNumber>
    </recommendedName>
</protein>